<dbReference type="RefSeq" id="WP_161746453.1">
    <property type="nucleotide sequence ID" value="NZ_JAAAMV010000027.1"/>
</dbReference>
<keyword evidence="5 7" id="KW-1133">Transmembrane helix</keyword>
<gene>
    <name evidence="10" type="ORF">GT019_26465</name>
</gene>
<evidence type="ECO:0000256" key="1">
    <source>
        <dbReference type="ARBA" id="ARBA00004651"/>
    </source>
</evidence>
<dbReference type="InterPro" id="IPR035906">
    <property type="entry name" value="MetI-like_sf"/>
</dbReference>
<evidence type="ECO:0000313" key="11">
    <source>
        <dbReference type="Proteomes" id="UP000665561"/>
    </source>
</evidence>
<dbReference type="EMBL" id="JAAAMV010000027">
    <property type="protein sequence ID" value="NBD27431.1"/>
    <property type="molecule type" value="Genomic_DNA"/>
</dbReference>
<evidence type="ECO:0000256" key="6">
    <source>
        <dbReference type="ARBA" id="ARBA00023136"/>
    </source>
</evidence>
<keyword evidence="4 7" id="KW-0812">Transmembrane</keyword>
<proteinExistence type="inferred from homology"/>
<name>A0ABW9XYY2_9BACL</name>
<feature type="domain" description="ABC transmembrane type-1" evidence="9">
    <location>
        <begin position="103"/>
        <end position="295"/>
    </location>
</feature>
<feature type="transmembrane region" description="Helical" evidence="7">
    <location>
        <begin position="217"/>
        <end position="239"/>
    </location>
</feature>
<feature type="transmembrane region" description="Helical" evidence="7">
    <location>
        <begin position="274"/>
        <end position="298"/>
    </location>
</feature>
<keyword evidence="3" id="KW-1003">Cell membrane</keyword>
<evidence type="ECO:0000256" key="2">
    <source>
        <dbReference type="ARBA" id="ARBA00022448"/>
    </source>
</evidence>
<evidence type="ECO:0000256" key="5">
    <source>
        <dbReference type="ARBA" id="ARBA00022989"/>
    </source>
</evidence>
<keyword evidence="6 7" id="KW-0472">Membrane</keyword>
<dbReference type="SUPFAM" id="SSF161098">
    <property type="entry name" value="MetI-like"/>
    <property type="match status" value="1"/>
</dbReference>
<dbReference type="Gene3D" id="1.10.3720.10">
    <property type="entry name" value="MetI-like"/>
    <property type="match status" value="1"/>
</dbReference>
<dbReference type="PROSITE" id="PS50928">
    <property type="entry name" value="ABC_TM1"/>
    <property type="match status" value="1"/>
</dbReference>
<feature type="transmembrane region" description="Helical" evidence="7">
    <location>
        <begin position="41"/>
        <end position="63"/>
    </location>
</feature>
<dbReference type="PANTHER" id="PTHR43386">
    <property type="entry name" value="OLIGOPEPTIDE TRANSPORT SYSTEM PERMEASE PROTEIN APPC"/>
    <property type="match status" value="1"/>
</dbReference>
<accession>A0ABW9XYY2</accession>
<dbReference type="InterPro" id="IPR050366">
    <property type="entry name" value="BP-dependent_transpt_permease"/>
</dbReference>
<keyword evidence="11" id="KW-1185">Reference proteome</keyword>
<reference evidence="10 11" key="1">
    <citation type="submission" date="2020-01" db="EMBL/GenBank/DDBJ databases">
        <title>Paenibacillus soybeanensis sp. nov. isolated from the nodules of soybean (Glycine max(L.) Merr).</title>
        <authorList>
            <person name="Wang H."/>
        </authorList>
    </citation>
    <scope>NUCLEOTIDE SEQUENCE [LARGE SCALE GENOMIC DNA]</scope>
    <source>
        <strain evidence="10 11">T1</strain>
    </source>
</reference>
<dbReference type="Pfam" id="PF00528">
    <property type="entry name" value="BPD_transp_1"/>
    <property type="match status" value="1"/>
</dbReference>
<dbReference type="PANTHER" id="PTHR43386:SF1">
    <property type="entry name" value="D,D-DIPEPTIDE TRANSPORT SYSTEM PERMEASE PROTEIN DDPC-RELATED"/>
    <property type="match status" value="1"/>
</dbReference>
<evidence type="ECO:0000256" key="8">
    <source>
        <dbReference type="SAM" id="MobiDB-lite"/>
    </source>
</evidence>
<feature type="transmembrane region" description="Helical" evidence="7">
    <location>
        <begin position="109"/>
        <end position="131"/>
    </location>
</feature>
<comment type="subcellular location">
    <subcellularLocation>
        <location evidence="1 7">Cell membrane</location>
        <topology evidence="1 7">Multi-pass membrane protein</topology>
    </subcellularLocation>
</comment>
<evidence type="ECO:0000256" key="4">
    <source>
        <dbReference type="ARBA" id="ARBA00022692"/>
    </source>
</evidence>
<feature type="transmembrane region" description="Helical" evidence="7">
    <location>
        <begin position="138"/>
        <end position="159"/>
    </location>
</feature>
<organism evidence="10 11">
    <name type="scientific">Paenibacillus glycinis</name>
    <dbReference type="NCBI Taxonomy" id="2697035"/>
    <lineage>
        <taxon>Bacteria</taxon>
        <taxon>Bacillati</taxon>
        <taxon>Bacillota</taxon>
        <taxon>Bacilli</taxon>
        <taxon>Bacillales</taxon>
        <taxon>Paenibacillaceae</taxon>
        <taxon>Paenibacillus</taxon>
    </lineage>
</organism>
<dbReference type="InterPro" id="IPR000515">
    <property type="entry name" value="MetI-like"/>
</dbReference>
<comment type="caution">
    <text evidence="10">The sequence shown here is derived from an EMBL/GenBank/DDBJ whole genome shotgun (WGS) entry which is preliminary data.</text>
</comment>
<comment type="similarity">
    <text evidence="7">Belongs to the binding-protein-dependent transport system permease family.</text>
</comment>
<dbReference type="Proteomes" id="UP000665561">
    <property type="component" value="Unassembled WGS sequence"/>
</dbReference>
<sequence>MEQAYANNPAPPAAPVTPPQDAEKSPSGWKILWREIVRDKLALASLIFLGAVILSVYGVSLVLDQEQIVTVDLFALNKPPSAKFWLGTDYGGRDVFGQLIIGTRNSLSIGILVTLLTGLIGILIGLVSGYFGGLIDNVFMRFVDFFMILPTLMVVIAFVTAVPNYGIVSFSLIMTAFLWMGIARLIRSKALQERELEYVQASRTVGSSHLKIMFAQVLPNLSSIIIVTMTLNLAANIGLESGLSFLGFGFPESTPSLGTLVSYATNPQTLEFRWWIWLPASILILILMLCINNVGQALKRATDARQRKG</sequence>
<evidence type="ECO:0000256" key="7">
    <source>
        <dbReference type="RuleBase" id="RU363032"/>
    </source>
</evidence>
<evidence type="ECO:0000259" key="9">
    <source>
        <dbReference type="PROSITE" id="PS50928"/>
    </source>
</evidence>
<keyword evidence="2 7" id="KW-0813">Transport</keyword>
<evidence type="ECO:0000313" key="10">
    <source>
        <dbReference type="EMBL" id="NBD27431.1"/>
    </source>
</evidence>
<feature type="compositionally biased region" description="Pro residues" evidence="8">
    <location>
        <begin position="9"/>
        <end position="18"/>
    </location>
</feature>
<feature type="region of interest" description="Disordered" evidence="8">
    <location>
        <begin position="1"/>
        <end position="22"/>
    </location>
</feature>
<feature type="transmembrane region" description="Helical" evidence="7">
    <location>
        <begin position="165"/>
        <end position="186"/>
    </location>
</feature>
<dbReference type="CDD" id="cd06261">
    <property type="entry name" value="TM_PBP2"/>
    <property type="match status" value="1"/>
</dbReference>
<protein>
    <submittedName>
        <fullName evidence="10">ABC transporter permease subunit</fullName>
    </submittedName>
</protein>
<evidence type="ECO:0000256" key="3">
    <source>
        <dbReference type="ARBA" id="ARBA00022475"/>
    </source>
</evidence>